<keyword evidence="2" id="KW-1185">Reference proteome</keyword>
<comment type="caution">
    <text evidence="1">The sequence shown here is derived from an EMBL/GenBank/DDBJ whole genome shotgun (WGS) entry which is preliminary data.</text>
</comment>
<organism evidence="1 2">
    <name type="scientific">Heterodera trifolii</name>
    <dbReference type="NCBI Taxonomy" id="157864"/>
    <lineage>
        <taxon>Eukaryota</taxon>
        <taxon>Metazoa</taxon>
        <taxon>Ecdysozoa</taxon>
        <taxon>Nematoda</taxon>
        <taxon>Chromadorea</taxon>
        <taxon>Rhabditida</taxon>
        <taxon>Tylenchina</taxon>
        <taxon>Tylenchomorpha</taxon>
        <taxon>Tylenchoidea</taxon>
        <taxon>Heteroderidae</taxon>
        <taxon>Heteroderinae</taxon>
        <taxon>Heterodera</taxon>
    </lineage>
</organism>
<name>A0ABD2LD65_9BILA</name>
<evidence type="ECO:0000313" key="2">
    <source>
        <dbReference type="Proteomes" id="UP001620626"/>
    </source>
</evidence>
<dbReference type="EMBL" id="JBICBT010000454">
    <property type="protein sequence ID" value="KAL3113165.1"/>
    <property type="molecule type" value="Genomic_DNA"/>
</dbReference>
<proteinExistence type="predicted"/>
<reference evidence="1 2" key="1">
    <citation type="submission" date="2024-10" db="EMBL/GenBank/DDBJ databases">
        <authorList>
            <person name="Kim D."/>
        </authorList>
    </citation>
    <scope>NUCLEOTIDE SEQUENCE [LARGE SCALE GENOMIC DNA]</scope>
    <source>
        <strain evidence="1">BH-2024</strain>
    </source>
</reference>
<evidence type="ECO:0000313" key="1">
    <source>
        <dbReference type="EMBL" id="KAL3113165.1"/>
    </source>
</evidence>
<dbReference type="Proteomes" id="UP001620626">
    <property type="component" value="Unassembled WGS sequence"/>
</dbReference>
<protein>
    <submittedName>
        <fullName evidence="1">Uncharacterized protein</fullName>
    </submittedName>
</protein>
<gene>
    <name evidence="1" type="ORF">niasHT_013401</name>
</gene>
<dbReference type="AlphaFoldDB" id="A0ABD2LD65"/>
<sequence>MDPSTVPSIGAESKFVESAKIEKTLHSTTPSLPLLDDDNSNVQRCAQTAQKTRQQQKRRRSQIVRHSLEGTVNVCGPRVR</sequence>
<accession>A0ABD2LD65</accession>